<dbReference type="Pfam" id="PF01638">
    <property type="entry name" value="HxlR"/>
    <property type="match status" value="1"/>
</dbReference>
<evidence type="ECO:0000313" key="6">
    <source>
        <dbReference type="Proteomes" id="UP001410795"/>
    </source>
</evidence>
<feature type="domain" description="HTH hxlR-type" evidence="4">
    <location>
        <begin position="8"/>
        <end position="106"/>
    </location>
</feature>
<comment type="caution">
    <text evidence="5">The sequence shown here is derived from an EMBL/GenBank/DDBJ whole genome shotgun (WGS) entry which is preliminary data.</text>
</comment>
<keyword evidence="2" id="KW-0238">DNA-binding</keyword>
<reference evidence="6" key="1">
    <citation type="journal article" date="2019" name="Int. J. Syst. Evol. Microbiol.">
        <title>The Global Catalogue of Microorganisms (GCM) 10K type strain sequencing project: providing services to taxonomists for standard genome sequencing and annotation.</title>
        <authorList>
            <consortium name="The Broad Institute Genomics Platform"/>
            <consortium name="The Broad Institute Genome Sequencing Center for Infectious Disease"/>
            <person name="Wu L."/>
            <person name="Ma J."/>
        </authorList>
    </citation>
    <scope>NUCLEOTIDE SEQUENCE [LARGE SCALE GENOMIC DNA]</scope>
    <source>
        <strain evidence="6">JCM 16546</strain>
    </source>
</reference>
<dbReference type="PANTHER" id="PTHR33204:SF37">
    <property type="entry name" value="HTH-TYPE TRANSCRIPTIONAL REGULATOR YODB"/>
    <property type="match status" value="1"/>
</dbReference>
<evidence type="ECO:0000256" key="3">
    <source>
        <dbReference type="ARBA" id="ARBA00023163"/>
    </source>
</evidence>
<keyword evidence="6" id="KW-1185">Reference proteome</keyword>
<proteinExistence type="predicted"/>
<dbReference type="PANTHER" id="PTHR33204">
    <property type="entry name" value="TRANSCRIPTIONAL REGULATOR, MARR FAMILY"/>
    <property type="match status" value="1"/>
</dbReference>
<evidence type="ECO:0000256" key="1">
    <source>
        <dbReference type="ARBA" id="ARBA00023015"/>
    </source>
</evidence>
<sequence>MSVFDPECTSREVLEHATGRWGALVLASLADKPLRFAEVRRQVTGIGDRMLSQTLQRLHADGLVSRTEHSAIPPHVTYALTGIGAPIADRICELIDTIYQQLPAIVAHHYACTDTGSSSVAPDADAATAQAAVK</sequence>
<dbReference type="EMBL" id="BAAAYV010000007">
    <property type="protein sequence ID" value="GAA3658426.1"/>
    <property type="molecule type" value="Genomic_DNA"/>
</dbReference>
<dbReference type="RefSeq" id="WP_221860982.1">
    <property type="nucleotide sequence ID" value="NZ_JAIJZW010000024.1"/>
</dbReference>
<dbReference type="InterPro" id="IPR002577">
    <property type="entry name" value="HTH_HxlR"/>
</dbReference>
<dbReference type="InterPro" id="IPR036388">
    <property type="entry name" value="WH-like_DNA-bd_sf"/>
</dbReference>
<dbReference type="PROSITE" id="PS51118">
    <property type="entry name" value="HTH_HXLR"/>
    <property type="match status" value="1"/>
</dbReference>
<keyword evidence="1" id="KW-0805">Transcription regulation</keyword>
<name>A0ABP7BEK2_9MICO</name>
<dbReference type="Gene3D" id="1.10.10.10">
    <property type="entry name" value="Winged helix-like DNA-binding domain superfamily/Winged helix DNA-binding domain"/>
    <property type="match status" value="1"/>
</dbReference>
<keyword evidence="3" id="KW-0804">Transcription</keyword>
<organism evidence="5 6">
    <name type="scientific">Microbacterium marinilacus</name>
    <dbReference type="NCBI Taxonomy" id="415209"/>
    <lineage>
        <taxon>Bacteria</taxon>
        <taxon>Bacillati</taxon>
        <taxon>Actinomycetota</taxon>
        <taxon>Actinomycetes</taxon>
        <taxon>Micrococcales</taxon>
        <taxon>Microbacteriaceae</taxon>
        <taxon>Microbacterium</taxon>
    </lineage>
</organism>
<dbReference type="InterPro" id="IPR036390">
    <property type="entry name" value="WH_DNA-bd_sf"/>
</dbReference>
<protein>
    <submittedName>
        <fullName evidence="5">Helix-turn-helix domain-containing protein</fullName>
    </submittedName>
</protein>
<evidence type="ECO:0000256" key="2">
    <source>
        <dbReference type="ARBA" id="ARBA00023125"/>
    </source>
</evidence>
<dbReference type="Proteomes" id="UP001410795">
    <property type="component" value="Unassembled WGS sequence"/>
</dbReference>
<gene>
    <name evidence="5" type="ORF">GCM10022202_18670</name>
</gene>
<evidence type="ECO:0000259" key="4">
    <source>
        <dbReference type="PROSITE" id="PS51118"/>
    </source>
</evidence>
<accession>A0ABP7BEK2</accession>
<evidence type="ECO:0000313" key="5">
    <source>
        <dbReference type="EMBL" id="GAA3658426.1"/>
    </source>
</evidence>
<dbReference type="SUPFAM" id="SSF46785">
    <property type="entry name" value="Winged helix' DNA-binding domain"/>
    <property type="match status" value="1"/>
</dbReference>